<evidence type="ECO:0000313" key="15">
    <source>
        <dbReference type="EMBL" id="SMC02515.1"/>
    </source>
</evidence>
<evidence type="ECO:0000256" key="5">
    <source>
        <dbReference type="ARBA" id="ARBA00022490"/>
    </source>
</evidence>
<dbReference type="SUPFAM" id="SSF75217">
    <property type="entry name" value="alpha/beta knot"/>
    <property type="match status" value="1"/>
</dbReference>
<comment type="subcellular location">
    <subcellularLocation>
        <location evidence="1 12">Cytoplasm</location>
    </subcellularLocation>
</comment>
<dbReference type="InterPro" id="IPR006700">
    <property type="entry name" value="RsmE"/>
</dbReference>
<dbReference type="CDD" id="cd18084">
    <property type="entry name" value="RsmE-like"/>
    <property type="match status" value="1"/>
</dbReference>
<sequence length="243" mass="27423">MIRIVVSSEQIIPDKRIILTPEQSHYLGHVMRVRPGEKIEALLSGQAIFECVMTQDNQVLECLRTREVFEDVSLFLAQSLIKKDLFSDIIEKGTEAGIAGFYPVLTERTIVREISPSKWNRWHKVAKEATEQAHRSRVPEIFPLTTLSEVMDLKIPHKLVLDAQGKNLWDWLMEHPMSPLSACLLVVGPEGGLTPSERDQLTRNGFDAVSLGPYIYRAENAGVFAAALLRAWMSSHYFAHGQS</sequence>
<accession>A0A1W1W8E7</accession>
<dbReference type="GO" id="GO:0005737">
    <property type="term" value="C:cytoplasm"/>
    <property type="evidence" value="ECO:0007669"/>
    <property type="project" value="UniProtKB-SubCell"/>
</dbReference>
<evidence type="ECO:0000256" key="1">
    <source>
        <dbReference type="ARBA" id="ARBA00004496"/>
    </source>
</evidence>
<keyword evidence="6 12" id="KW-0698">rRNA processing</keyword>
<keyword evidence="8 12" id="KW-0808">Transferase</keyword>
<protein>
    <recommendedName>
        <fullName evidence="4 12">Ribosomal RNA small subunit methyltransferase E</fullName>
        <ecNumber evidence="3 12">2.1.1.193</ecNumber>
    </recommendedName>
</protein>
<evidence type="ECO:0000256" key="11">
    <source>
        <dbReference type="ARBA" id="ARBA00047944"/>
    </source>
</evidence>
<dbReference type="Gene3D" id="3.40.1280.10">
    <property type="match status" value="1"/>
</dbReference>
<dbReference type="InterPro" id="IPR015947">
    <property type="entry name" value="PUA-like_sf"/>
</dbReference>
<dbReference type="STRING" id="28034.BFX07_04725"/>
<feature type="domain" description="Ribosomal RNA small subunit methyltransferase E methyltransferase" evidence="13">
    <location>
        <begin position="73"/>
        <end position="229"/>
    </location>
</feature>
<dbReference type="RefSeq" id="WP_020376505.1">
    <property type="nucleotide sequence ID" value="NZ_FWWY01000001.1"/>
</dbReference>
<evidence type="ECO:0000259" key="13">
    <source>
        <dbReference type="Pfam" id="PF04452"/>
    </source>
</evidence>
<feature type="domain" description="Ribosomal RNA small subunit methyltransferase E PUA-like" evidence="14">
    <location>
        <begin position="19"/>
        <end position="54"/>
    </location>
</feature>
<dbReference type="PANTHER" id="PTHR30027">
    <property type="entry name" value="RIBOSOMAL RNA SMALL SUBUNIT METHYLTRANSFERASE E"/>
    <property type="match status" value="1"/>
</dbReference>
<dbReference type="GO" id="GO:0070042">
    <property type="term" value="F:rRNA (uridine-N3-)-methyltransferase activity"/>
    <property type="evidence" value="ECO:0007669"/>
    <property type="project" value="TreeGrafter"/>
</dbReference>
<dbReference type="InterPro" id="IPR046886">
    <property type="entry name" value="RsmE_MTase_dom"/>
</dbReference>
<gene>
    <name evidence="15" type="ORF">SAMN00768000_0633</name>
</gene>
<dbReference type="PANTHER" id="PTHR30027:SF3">
    <property type="entry name" value="16S RRNA (URACIL(1498)-N(3))-METHYLTRANSFERASE"/>
    <property type="match status" value="1"/>
</dbReference>
<comment type="catalytic activity">
    <reaction evidence="11 12">
        <text>uridine(1498) in 16S rRNA + S-adenosyl-L-methionine = N(3)-methyluridine(1498) in 16S rRNA + S-adenosyl-L-homocysteine + H(+)</text>
        <dbReference type="Rhea" id="RHEA:42920"/>
        <dbReference type="Rhea" id="RHEA-COMP:10283"/>
        <dbReference type="Rhea" id="RHEA-COMP:10284"/>
        <dbReference type="ChEBI" id="CHEBI:15378"/>
        <dbReference type="ChEBI" id="CHEBI:57856"/>
        <dbReference type="ChEBI" id="CHEBI:59789"/>
        <dbReference type="ChEBI" id="CHEBI:65315"/>
        <dbReference type="ChEBI" id="CHEBI:74502"/>
        <dbReference type="EC" id="2.1.1.193"/>
    </reaction>
</comment>
<dbReference type="Pfam" id="PF20260">
    <property type="entry name" value="PUA_4"/>
    <property type="match status" value="1"/>
</dbReference>
<dbReference type="Pfam" id="PF04452">
    <property type="entry name" value="Methyltrans_RNA"/>
    <property type="match status" value="1"/>
</dbReference>
<dbReference type="EMBL" id="FWWY01000001">
    <property type="protein sequence ID" value="SMC02515.1"/>
    <property type="molecule type" value="Genomic_DNA"/>
</dbReference>
<dbReference type="EC" id="2.1.1.193" evidence="3 12"/>
<name>A0A1W1W8E7_SULTA</name>
<evidence type="ECO:0000313" key="16">
    <source>
        <dbReference type="Proteomes" id="UP000192660"/>
    </source>
</evidence>
<dbReference type="InterPro" id="IPR029026">
    <property type="entry name" value="tRNA_m1G_MTases_N"/>
</dbReference>
<comment type="similarity">
    <text evidence="2 12">Belongs to the RNA methyltransferase RsmE family.</text>
</comment>
<evidence type="ECO:0000256" key="9">
    <source>
        <dbReference type="ARBA" id="ARBA00022691"/>
    </source>
</evidence>
<evidence type="ECO:0000259" key="14">
    <source>
        <dbReference type="Pfam" id="PF20260"/>
    </source>
</evidence>
<keyword evidence="5 12" id="KW-0963">Cytoplasm</keyword>
<keyword evidence="7 12" id="KW-0489">Methyltransferase</keyword>
<keyword evidence="16" id="KW-1185">Reference proteome</keyword>
<dbReference type="NCBIfam" id="TIGR00046">
    <property type="entry name" value="RsmE family RNA methyltransferase"/>
    <property type="match status" value="1"/>
</dbReference>
<dbReference type="InterPro" id="IPR029028">
    <property type="entry name" value="Alpha/beta_knot_MTases"/>
</dbReference>
<evidence type="ECO:0000256" key="4">
    <source>
        <dbReference type="ARBA" id="ARBA00013673"/>
    </source>
</evidence>
<evidence type="ECO:0000256" key="7">
    <source>
        <dbReference type="ARBA" id="ARBA00022603"/>
    </source>
</evidence>
<dbReference type="SUPFAM" id="SSF88697">
    <property type="entry name" value="PUA domain-like"/>
    <property type="match status" value="1"/>
</dbReference>
<evidence type="ECO:0000256" key="8">
    <source>
        <dbReference type="ARBA" id="ARBA00022679"/>
    </source>
</evidence>
<dbReference type="InterPro" id="IPR046887">
    <property type="entry name" value="RsmE_PUA-like"/>
</dbReference>
<evidence type="ECO:0000256" key="10">
    <source>
        <dbReference type="ARBA" id="ARBA00025699"/>
    </source>
</evidence>
<evidence type="ECO:0000256" key="12">
    <source>
        <dbReference type="PIRNR" id="PIRNR015601"/>
    </source>
</evidence>
<evidence type="ECO:0000256" key="6">
    <source>
        <dbReference type="ARBA" id="ARBA00022552"/>
    </source>
</evidence>
<dbReference type="PIRSF" id="PIRSF015601">
    <property type="entry name" value="MTase_slr0722"/>
    <property type="match status" value="1"/>
</dbReference>
<organism evidence="15 16">
    <name type="scientific">Sulfobacillus thermosulfidooxidans (strain DSM 9293 / VKM B-1269 / AT-1)</name>
    <dbReference type="NCBI Taxonomy" id="929705"/>
    <lineage>
        <taxon>Bacteria</taxon>
        <taxon>Bacillati</taxon>
        <taxon>Bacillota</taxon>
        <taxon>Clostridia</taxon>
        <taxon>Eubacteriales</taxon>
        <taxon>Clostridiales Family XVII. Incertae Sedis</taxon>
        <taxon>Sulfobacillus</taxon>
    </lineage>
</organism>
<keyword evidence="9 12" id="KW-0949">S-adenosyl-L-methionine</keyword>
<proteinExistence type="inferred from homology"/>
<comment type="function">
    <text evidence="10 12">Specifically methylates the N3 position of the uracil ring of uridine 1498 (m3U1498) in 16S rRNA. Acts on the fully assembled 30S ribosomal subunit.</text>
</comment>
<dbReference type="OrthoDB" id="9815641at2"/>
<evidence type="ECO:0000256" key="3">
    <source>
        <dbReference type="ARBA" id="ARBA00012328"/>
    </source>
</evidence>
<dbReference type="GO" id="GO:0070475">
    <property type="term" value="P:rRNA base methylation"/>
    <property type="evidence" value="ECO:0007669"/>
    <property type="project" value="TreeGrafter"/>
</dbReference>
<evidence type="ECO:0000256" key="2">
    <source>
        <dbReference type="ARBA" id="ARBA00005528"/>
    </source>
</evidence>
<dbReference type="AlphaFoldDB" id="A0A1W1W8E7"/>
<dbReference type="Proteomes" id="UP000192660">
    <property type="component" value="Unassembled WGS sequence"/>
</dbReference>
<reference evidence="16" key="1">
    <citation type="submission" date="2017-04" db="EMBL/GenBank/DDBJ databases">
        <authorList>
            <person name="Varghese N."/>
            <person name="Submissions S."/>
        </authorList>
    </citation>
    <scope>NUCLEOTIDE SEQUENCE [LARGE SCALE GENOMIC DNA]</scope>
    <source>
        <strain evidence="16">DSM 9293</strain>
    </source>
</reference>